<dbReference type="PANTHER" id="PTHR43673">
    <property type="entry name" value="NAD(P)H NITROREDUCTASE YDGI-RELATED"/>
    <property type="match status" value="1"/>
</dbReference>
<protein>
    <submittedName>
        <fullName evidence="4">Nitroreductase family protein</fullName>
    </submittedName>
</protein>
<evidence type="ECO:0000313" key="5">
    <source>
        <dbReference type="Proteomes" id="UP000546464"/>
    </source>
</evidence>
<feature type="domain" description="Nitroreductase" evidence="3">
    <location>
        <begin position="20"/>
        <end position="68"/>
    </location>
</feature>
<proteinExistence type="inferred from homology"/>
<dbReference type="Proteomes" id="UP000546464">
    <property type="component" value="Unassembled WGS sequence"/>
</dbReference>
<dbReference type="CDD" id="cd02138">
    <property type="entry name" value="TdsD-like"/>
    <property type="match status" value="1"/>
</dbReference>
<accession>A0A842HHB1</accession>
<dbReference type="GO" id="GO:0016491">
    <property type="term" value="F:oxidoreductase activity"/>
    <property type="evidence" value="ECO:0007669"/>
    <property type="project" value="UniProtKB-KW"/>
</dbReference>
<evidence type="ECO:0000313" key="4">
    <source>
        <dbReference type="EMBL" id="MBC2595802.1"/>
    </source>
</evidence>
<dbReference type="EMBL" id="JACHVB010000052">
    <property type="protein sequence ID" value="MBC2595802.1"/>
    <property type="molecule type" value="Genomic_DNA"/>
</dbReference>
<keyword evidence="2" id="KW-0560">Oxidoreductase</keyword>
<dbReference type="RefSeq" id="WP_185676733.1">
    <property type="nucleotide sequence ID" value="NZ_JACHVB010000052.1"/>
</dbReference>
<keyword evidence="5" id="KW-1185">Reference proteome</keyword>
<dbReference type="Gene3D" id="3.40.109.10">
    <property type="entry name" value="NADH Oxidase"/>
    <property type="match status" value="1"/>
</dbReference>
<dbReference type="InterPro" id="IPR029479">
    <property type="entry name" value="Nitroreductase"/>
</dbReference>
<evidence type="ECO:0000259" key="3">
    <source>
        <dbReference type="Pfam" id="PF00881"/>
    </source>
</evidence>
<comment type="similarity">
    <text evidence="1">Belongs to the nitroreductase family.</text>
</comment>
<dbReference type="PANTHER" id="PTHR43673:SF10">
    <property type="entry name" value="NADH DEHYDROGENASE_NAD(P)H NITROREDUCTASE XCC3605-RELATED"/>
    <property type="match status" value="1"/>
</dbReference>
<reference evidence="4 5" key="1">
    <citation type="submission" date="2020-07" db="EMBL/GenBank/DDBJ databases">
        <authorList>
            <person name="Feng X."/>
        </authorList>
    </citation>
    <scope>NUCLEOTIDE SEQUENCE [LARGE SCALE GENOMIC DNA]</scope>
    <source>
        <strain evidence="4 5">JCM31066</strain>
    </source>
</reference>
<name>A0A842HHB1_9BACT</name>
<evidence type="ECO:0000256" key="2">
    <source>
        <dbReference type="ARBA" id="ARBA00023002"/>
    </source>
</evidence>
<gene>
    <name evidence="4" type="ORF">H5P28_16165</name>
</gene>
<sequence length="204" mass="22618">MNTVNPERTAHTEHPVMEVIKERYSPYIFSGDPVEKDKLLSCLEAARWAASGFNEQPWRYIVADRGDSETWKKALSCLVEANQAWAKNAGVLILACAKKTFTYNGAPNPTYHHDLGLAGATLTLQAQALGLHVHMMAGIDADAISKRYEVPEDYVPLTAIAIGYADKPENGDPELAKRDQGARERKPFKEWVFGVTWGKSSTLI</sequence>
<dbReference type="AlphaFoldDB" id="A0A842HHB1"/>
<dbReference type="SUPFAM" id="SSF55469">
    <property type="entry name" value="FMN-dependent nitroreductase-like"/>
    <property type="match status" value="1"/>
</dbReference>
<comment type="caution">
    <text evidence="4">The sequence shown here is derived from an EMBL/GenBank/DDBJ whole genome shotgun (WGS) entry which is preliminary data.</text>
</comment>
<dbReference type="Pfam" id="PF00881">
    <property type="entry name" value="Nitroreductase"/>
    <property type="match status" value="2"/>
</dbReference>
<feature type="domain" description="Nitroreductase" evidence="3">
    <location>
        <begin position="80"/>
        <end position="164"/>
    </location>
</feature>
<evidence type="ECO:0000256" key="1">
    <source>
        <dbReference type="ARBA" id="ARBA00007118"/>
    </source>
</evidence>
<organism evidence="4 5">
    <name type="scientific">Ruficoccus amylovorans</name>
    <dbReference type="NCBI Taxonomy" id="1804625"/>
    <lineage>
        <taxon>Bacteria</taxon>
        <taxon>Pseudomonadati</taxon>
        <taxon>Verrucomicrobiota</taxon>
        <taxon>Opitutia</taxon>
        <taxon>Puniceicoccales</taxon>
        <taxon>Cerasicoccaceae</taxon>
        <taxon>Ruficoccus</taxon>
    </lineage>
</organism>
<dbReference type="InterPro" id="IPR000415">
    <property type="entry name" value="Nitroreductase-like"/>
</dbReference>